<reference evidence="1" key="2">
    <citation type="journal article" date="2015" name="Data Brief">
        <title>Shoot transcriptome of the giant reed, Arundo donax.</title>
        <authorList>
            <person name="Barrero R.A."/>
            <person name="Guerrero F.D."/>
            <person name="Moolhuijzen P."/>
            <person name="Goolsby J.A."/>
            <person name="Tidwell J."/>
            <person name="Bellgard S.E."/>
            <person name="Bellgard M.I."/>
        </authorList>
    </citation>
    <scope>NUCLEOTIDE SEQUENCE</scope>
    <source>
        <tissue evidence="1">Shoot tissue taken approximately 20 cm above the soil surface</tissue>
    </source>
</reference>
<reference evidence="1" key="1">
    <citation type="submission" date="2014-09" db="EMBL/GenBank/DDBJ databases">
        <authorList>
            <person name="Magalhaes I.L.F."/>
            <person name="Oliveira U."/>
            <person name="Santos F.R."/>
            <person name="Vidigal T.H.D.A."/>
            <person name="Brescovit A.D."/>
            <person name="Santos A.J."/>
        </authorList>
    </citation>
    <scope>NUCLEOTIDE SEQUENCE</scope>
    <source>
        <tissue evidence="1">Shoot tissue taken approximately 20 cm above the soil surface</tissue>
    </source>
</reference>
<proteinExistence type="predicted"/>
<name>A0A0A9H829_ARUDO</name>
<evidence type="ECO:0000313" key="1">
    <source>
        <dbReference type="EMBL" id="JAE32907.1"/>
    </source>
</evidence>
<dbReference type="EMBL" id="GBRH01164989">
    <property type="protein sequence ID" value="JAE32907.1"/>
    <property type="molecule type" value="Transcribed_RNA"/>
</dbReference>
<sequence length="33" mass="3931">MDALVMPCQQNMCLMPCQLNHVHRYHVSQNMWA</sequence>
<organism evidence="1">
    <name type="scientific">Arundo donax</name>
    <name type="common">Giant reed</name>
    <name type="synonym">Donax arundinaceus</name>
    <dbReference type="NCBI Taxonomy" id="35708"/>
    <lineage>
        <taxon>Eukaryota</taxon>
        <taxon>Viridiplantae</taxon>
        <taxon>Streptophyta</taxon>
        <taxon>Embryophyta</taxon>
        <taxon>Tracheophyta</taxon>
        <taxon>Spermatophyta</taxon>
        <taxon>Magnoliopsida</taxon>
        <taxon>Liliopsida</taxon>
        <taxon>Poales</taxon>
        <taxon>Poaceae</taxon>
        <taxon>PACMAD clade</taxon>
        <taxon>Arundinoideae</taxon>
        <taxon>Arundineae</taxon>
        <taxon>Arundo</taxon>
    </lineage>
</organism>
<dbReference type="AlphaFoldDB" id="A0A0A9H829"/>
<accession>A0A0A9H829</accession>
<protein>
    <submittedName>
        <fullName evidence="1">Uncharacterized protein</fullName>
    </submittedName>
</protein>